<dbReference type="SMART" id="SM00382">
    <property type="entry name" value="AAA"/>
    <property type="match status" value="1"/>
</dbReference>
<comment type="function">
    <text evidence="9">Probably part of an ABC transporter complex. Responsible for energy coupling to the transport system.</text>
</comment>
<evidence type="ECO:0000256" key="2">
    <source>
        <dbReference type="ARBA" id="ARBA00005417"/>
    </source>
</evidence>
<evidence type="ECO:0000256" key="1">
    <source>
        <dbReference type="ARBA" id="ARBA00004202"/>
    </source>
</evidence>
<dbReference type="PANTHER" id="PTHR43553:SF24">
    <property type="entry name" value="ENERGY-COUPLING FACTOR TRANSPORTER ATP-BINDING PROTEIN ECFA1"/>
    <property type="match status" value="1"/>
</dbReference>
<dbReference type="GO" id="GO:0043190">
    <property type="term" value="C:ATP-binding cassette (ABC) transporter complex"/>
    <property type="evidence" value="ECO:0007669"/>
    <property type="project" value="TreeGrafter"/>
</dbReference>
<dbReference type="InterPro" id="IPR003593">
    <property type="entry name" value="AAA+_ATPase"/>
</dbReference>
<name>A7NH24_ROSCS</name>
<keyword evidence="3 10" id="KW-0813">Transport</keyword>
<protein>
    <recommendedName>
        <fullName evidence="10">ABC transporter ATP-binding protein</fullName>
    </recommendedName>
</protein>
<keyword evidence="4 10" id="KW-1003">Cell membrane</keyword>
<evidence type="ECO:0000256" key="6">
    <source>
        <dbReference type="ARBA" id="ARBA00022840"/>
    </source>
</evidence>
<organism evidence="12 13">
    <name type="scientific">Roseiflexus castenholzii (strain DSM 13941 / HLO8)</name>
    <dbReference type="NCBI Taxonomy" id="383372"/>
    <lineage>
        <taxon>Bacteria</taxon>
        <taxon>Bacillati</taxon>
        <taxon>Chloroflexota</taxon>
        <taxon>Chloroflexia</taxon>
        <taxon>Chloroflexales</taxon>
        <taxon>Roseiflexineae</taxon>
        <taxon>Roseiflexaceae</taxon>
        <taxon>Roseiflexus</taxon>
    </lineage>
</organism>
<comment type="function">
    <text evidence="10">Part of an ABC transporter complex. Responsible for energy coupling to the transport system.</text>
</comment>
<feature type="domain" description="ABC transporter" evidence="11">
    <location>
        <begin position="5"/>
        <end position="241"/>
    </location>
</feature>
<dbReference type="GO" id="GO:0005524">
    <property type="term" value="F:ATP binding"/>
    <property type="evidence" value="ECO:0007669"/>
    <property type="project" value="UniProtKB-UniRule"/>
</dbReference>
<dbReference type="EMBL" id="CP000804">
    <property type="protein sequence ID" value="ABU56771.1"/>
    <property type="molecule type" value="Genomic_DNA"/>
</dbReference>
<accession>A7NH24</accession>
<dbReference type="Pfam" id="PF00005">
    <property type="entry name" value="ABC_tran"/>
    <property type="match status" value="1"/>
</dbReference>
<dbReference type="OrthoDB" id="9784332at2"/>
<dbReference type="PROSITE" id="PS50893">
    <property type="entry name" value="ABC_TRANSPORTER_2"/>
    <property type="match status" value="1"/>
</dbReference>
<evidence type="ECO:0000313" key="12">
    <source>
        <dbReference type="EMBL" id="ABU56771.1"/>
    </source>
</evidence>
<evidence type="ECO:0000259" key="11">
    <source>
        <dbReference type="PROSITE" id="PS50893"/>
    </source>
</evidence>
<evidence type="ECO:0000256" key="10">
    <source>
        <dbReference type="RuleBase" id="RU364103"/>
    </source>
</evidence>
<evidence type="ECO:0000256" key="5">
    <source>
        <dbReference type="ARBA" id="ARBA00022741"/>
    </source>
</evidence>
<evidence type="ECO:0000256" key="8">
    <source>
        <dbReference type="ARBA" id="ARBA00023136"/>
    </source>
</evidence>
<dbReference type="eggNOG" id="COG1122">
    <property type="taxonomic scope" value="Bacteria"/>
</dbReference>
<keyword evidence="13" id="KW-1185">Reference proteome</keyword>
<keyword evidence="8 10" id="KW-0472">Membrane</keyword>
<evidence type="ECO:0000256" key="9">
    <source>
        <dbReference type="ARBA" id="ARBA00025157"/>
    </source>
</evidence>
<dbReference type="STRING" id="383372.Rcas_0646"/>
<dbReference type="Gene3D" id="3.40.50.300">
    <property type="entry name" value="P-loop containing nucleotide triphosphate hydrolases"/>
    <property type="match status" value="1"/>
</dbReference>
<gene>
    <name evidence="12" type="ordered locus">Rcas_0646</name>
</gene>
<dbReference type="InterPro" id="IPR027417">
    <property type="entry name" value="P-loop_NTPase"/>
</dbReference>
<dbReference type="InterPro" id="IPR005876">
    <property type="entry name" value="Co_trans_ATP-bd"/>
</dbReference>
<comment type="subcellular location">
    <subcellularLocation>
        <location evidence="1 10">Cell membrane</location>
        <topology evidence="1 10">Peripheral membrane protein</topology>
    </subcellularLocation>
</comment>
<dbReference type="KEGG" id="rca:Rcas_0646"/>
<dbReference type="FunFam" id="3.40.50.300:FF:000224">
    <property type="entry name" value="Energy-coupling factor transporter ATP-binding protein EcfA"/>
    <property type="match status" value="1"/>
</dbReference>
<dbReference type="HOGENOM" id="CLU_000604_1_22_0"/>
<dbReference type="GO" id="GO:0016887">
    <property type="term" value="F:ATP hydrolysis activity"/>
    <property type="evidence" value="ECO:0007669"/>
    <property type="project" value="InterPro"/>
</dbReference>
<reference evidence="12 13" key="1">
    <citation type="submission" date="2007-08" db="EMBL/GenBank/DDBJ databases">
        <title>Complete sequence of Roseiflexus castenholzii DSM 13941.</title>
        <authorList>
            <consortium name="US DOE Joint Genome Institute"/>
            <person name="Copeland A."/>
            <person name="Lucas S."/>
            <person name="Lapidus A."/>
            <person name="Barry K."/>
            <person name="Glavina del Rio T."/>
            <person name="Dalin E."/>
            <person name="Tice H."/>
            <person name="Pitluck S."/>
            <person name="Thompson L.S."/>
            <person name="Brettin T."/>
            <person name="Bruce D."/>
            <person name="Detter J.C."/>
            <person name="Han C."/>
            <person name="Tapia R."/>
            <person name="Schmutz J."/>
            <person name="Larimer F."/>
            <person name="Land M."/>
            <person name="Hauser L."/>
            <person name="Kyrpides N."/>
            <person name="Mikhailova N."/>
            <person name="Bryant D.A."/>
            <person name="Hanada S."/>
            <person name="Tsukatani Y."/>
            <person name="Richardson P."/>
        </authorList>
    </citation>
    <scope>NUCLEOTIDE SEQUENCE [LARGE SCALE GENOMIC DNA]</scope>
    <source>
        <strain evidence="13">DSM 13941 / HLO8</strain>
    </source>
</reference>
<dbReference type="PROSITE" id="PS00211">
    <property type="entry name" value="ABC_TRANSPORTER_1"/>
    <property type="match status" value="1"/>
</dbReference>
<dbReference type="RefSeq" id="WP_012119202.1">
    <property type="nucleotide sequence ID" value="NC_009767.1"/>
</dbReference>
<evidence type="ECO:0000256" key="3">
    <source>
        <dbReference type="ARBA" id="ARBA00022448"/>
    </source>
</evidence>
<dbReference type="AlphaFoldDB" id="A7NH24"/>
<dbReference type="PANTHER" id="PTHR43553">
    <property type="entry name" value="HEAVY METAL TRANSPORTER"/>
    <property type="match status" value="1"/>
</dbReference>
<dbReference type="NCBIfam" id="TIGR01166">
    <property type="entry name" value="cbiO"/>
    <property type="match status" value="1"/>
</dbReference>
<dbReference type="CDD" id="cd03225">
    <property type="entry name" value="ABC_cobalt_CbiO_domain1"/>
    <property type="match status" value="1"/>
</dbReference>
<keyword evidence="5 10" id="KW-0547">Nucleotide-binding</keyword>
<dbReference type="InterPro" id="IPR050095">
    <property type="entry name" value="ECF_ABC_transporter_ATP-bd"/>
</dbReference>
<keyword evidence="6 10" id="KW-0067">ATP-binding</keyword>
<evidence type="ECO:0000256" key="4">
    <source>
        <dbReference type="ARBA" id="ARBA00022475"/>
    </source>
</evidence>
<dbReference type="SUPFAM" id="SSF52540">
    <property type="entry name" value="P-loop containing nucleoside triphosphate hydrolases"/>
    <property type="match status" value="1"/>
</dbReference>
<dbReference type="InterPro" id="IPR003439">
    <property type="entry name" value="ABC_transporter-like_ATP-bd"/>
</dbReference>
<evidence type="ECO:0000256" key="7">
    <source>
        <dbReference type="ARBA" id="ARBA00022967"/>
    </source>
</evidence>
<proteinExistence type="inferred from homology"/>
<comment type="similarity">
    <text evidence="2 10">Belongs to the ABC transporter superfamily.</text>
</comment>
<dbReference type="InterPro" id="IPR015856">
    <property type="entry name" value="ABC_transpr_CbiO/EcfA_su"/>
</dbReference>
<evidence type="ECO:0000313" key="13">
    <source>
        <dbReference type="Proteomes" id="UP000000263"/>
    </source>
</evidence>
<sequence length="244" mass="26344">MSALIEFDNLHYTFPGSRMPALRGATLRIEAGQRIVLLGRNGAGKSTLLLHANGILRPAAGQVRLNGKPLEYTRRGLLMVRRQVGVVFQNPDDQLFSASVRQDISFGPLNLGLSIDEVRHRVAAAADLCGVGDLLDRPTHALSGGQKTRVALAGVLAMGPDILLVDEATSGLDPWMRRQVFAIFNRLVERGATVVLATHDLDAAQHWADTVVVMHEGRVAVAAPAAKVFTDPDLRAQVGPEIER</sequence>
<dbReference type="InterPro" id="IPR017871">
    <property type="entry name" value="ABC_transporter-like_CS"/>
</dbReference>
<keyword evidence="7" id="KW-1278">Translocase</keyword>
<dbReference type="GO" id="GO:0006824">
    <property type="term" value="P:cobalt ion transport"/>
    <property type="evidence" value="ECO:0007669"/>
    <property type="project" value="InterPro"/>
</dbReference>
<dbReference type="Proteomes" id="UP000000263">
    <property type="component" value="Chromosome"/>
</dbReference>
<dbReference type="GO" id="GO:0042626">
    <property type="term" value="F:ATPase-coupled transmembrane transporter activity"/>
    <property type="evidence" value="ECO:0007669"/>
    <property type="project" value="TreeGrafter"/>
</dbReference>